<dbReference type="Proteomes" id="UP000037269">
    <property type="component" value="Unassembled WGS sequence"/>
</dbReference>
<evidence type="ECO:0000313" key="3">
    <source>
        <dbReference type="Proteomes" id="UP000037269"/>
    </source>
</evidence>
<dbReference type="GeneID" id="42308907"/>
<organism evidence="1 3">
    <name type="scientific">Aneurinibacillus migulanus</name>
    <name type="common">Bacillus migulanus</name>
    <dbReference type="NCBI Taxonomy" id="47500"/>
    <lineage>
        <taxon>Bacteria</taxon>
        <taxon>Bacillati</taxon>
        <taxon>Bacillota</taxon>
        <taxon>Bacilli</taxon>
        <taxon>Bacillales</taxon>
        <taxon>Paenibacillaceae</taxon>
        <taxon>Aneurinibacillus group</taxon>
        <taxon>Aneurinibacillus</taxon>
    </lineage>
</organism>
<dbReference type="EMBL" id="LGUG01000009">
    <property type="protein sequence ID" value="KON90810.1"/>
    <property type="molecule type" value="Genomic_DNA"/>
</dbReference>
<name>A0A0D1YHT3_ANEMI</name>
<evidence type="ECO:0000313" key="2">
    <source>
        <dbReference type="EMBL" id="SDJ25463.1"/>
    </source>
</evidence>
<dbReference type="EMBL" id="FNED01000014">
    <property type="protein sequence ID" value="SDJ25463.1"/>
    <property type="molecule type" value="Genomic_DNA"/>
</dbReference>
<dbReference type="OrthoDB" id="2910128at2"/>
<accession>A0A0D1YHT3</accession>
<evidence type="ECO:0000313" key="4">
    <source>
        <dbReference type="Proteomes" id="UP000182836"/>
    </source>
</evidence>
<dbReference type="RefSeq" id="WP_043064340.1">
    <property type="nucleotide sequence ID" value="NZ_BJOA01000172.1"/>
</dbReference>
<protein>
    <submittedName>
        <fullName evidence="2">Glutamate racemase</fullName>
    </submittedName>
</protein>
<gene>
    <name evidence="1" type="ORF">AF333_27650</name>
    <name evidence="2" type="ORF">SAMN04487909_11494</name>
</gene>
<reference evidence="2 4" key="2">
    <citation type="submission" date="2016-10" db="EMBL/GenBank/DDBJ databases">
        <authorList>
            <person name="de Groot N.N."/>
        </authorList>
    </citation>
    <scope>NUCLEOTIDE SEQUENCE [LARGE SCALE GENOMIC DNA]</scope>
    <source>
        <strain evidence="2 4">DSM 2895</strain>
    </source>
</reference>
<dbReference type="PATRIC" id="fig|47500.8.peg.2081"/>
<reference evidence="1 3" key="1">
    <citation type="submission" date="2015-07" db="EMBL/GenBank/DDBJ databases">
        <title>Fjat-14205 dsm 2895.</title>
        <authorList>
            <person name="Liu B."/>
            <person name="Wang J."/>
            <person name="Zhu Y."/>
            <person name="Liu G."/>
            <person name="Chen Q."/>
            <person name="Chen Z."/>
            <person name="Lan J."/>
            <person name="Che J."/>
            <person name="Ge C."/>
            <person name="Shi H."/>
            <person name="Pan Z."/>
            <person name="Liu X."/>
        </authorList>
    </citation>
    <scope>NUCLEOTIDE SEQUENCE [LARGE SCALE GENOMIC DNA]</scope>
    <source>
        <strain evidence="1 3">DSM 2895</strain>
    </source>
</reference>
<proteinExistence type="predicted"/>
<dbReference type="AlphaFoldDB" id="A0A0D1YHT3"/>
<sequence length="214" mass="24071">MKIALIHATTTALHPIERAFREEAPDVDLFHFMDTNLLAMMEKSGSLTPEIIRRFSLLVNLAIQSDVDCIQLTCSAFNNVTTILQPLYPVKLFRSDEAMLDEALTYKRIGLISTVKETPIALLSYLREKNPDILVESLVDPGIIHLLSQGRKEEHDERIREMIYQIDGKVDVIVLSQYSMEHVAIQVNPSVPILTAPRTAAKRCLAYLQGLPSS</sequence>
<keyword evidence="3" id="KW-1185">Reference proteome</keyword>
<dbReference type="Proteomes" id="UP000182836">
    <property type="component" value="Unassembled WGS sequence"/>
</dbReference>
<evidence type="ECO:0000313" key="1">
    <source>
        <dbReference type="EMBL" id="KON90810.1"/>
    </source>
</evidence>